<gene>
    <name evidence="2" type="ORF">HNQ70_003911</name>
</gene>
<feature type="chain" id="PRO_5030870145" evidence="1">
    <location>
        <begin position="22"/>
        <end position="261"/>
    </location>
</feature>
<organism evidence="2 3">
    <name type="scientific">Quisquiliibacterium transsilvanicum</name>
    <dbReference type="NCBI Taxonomy" id="1549638"/>
    <lineage>
        <taxon>Bacteria</taxon>
        <taxon>Pseudomonadati</taxon>
        <taxon>Pseudomonadota</taxon>
        <taxon>Betaproteobacteria</taxon>
        <taxon>Burkholderiales</taxon>
        <taxon>Burkholderiaceae</taxon>
        <taxon>Quisquiliibacterium</taxon>
    </lineage>
</organism>
<accession>A0A7W8HKQ0</accession>
<comment type="caution">
    <text evidence="2">The sequence shown here is derived from an EMBL/GenBank/DDBJ whole genome shotgun (WGS) entry which is preliminary data.</text>
</comment>
<dbReference type="RefSeq" id="WP_183970734.1">
    <property type="nucleotide sequence ID" value="NZ_BAABEW010000005.1"/>
</dbReference>
<proteinExistence type="predicted"/>
<feature type="signal peptide" evidence="1">
    <location>
        <begin position="1"/>
        <end position="21"/>
    </location>
</feature>
<evidence type="ECO:0000313" key="2">
    <source>
        <dbReference type="EMBL" id="MBB5273879.1"/>
    </source>
</evidence>
<dbReference type="Proteomes" id="UP000532440">
    <property type="component" value="Unassembled WGS sequence"/>
</dbReference>
<protein>
    <submittedName>
        <fullName evidence="2">Uncharacterized protein</fullName>
    </submittedName>
</protein>
<evidence type="ECO:0000313" key="3">
    <source>
        <dbReference type="Proteomes" id="UP000532440"/>
    </source>
</evidence>
<keyword evidence="1" id="KW-0732">Signal</keyword>
<sequence>MSLILTIALAFSLAAMAPLSAAWTGSALELPFRARMEPVIEDGEIEGRRVRVARFTTPLQADELARVVRREWRGAEGADLVETGLPGWRVLSSWSAEGFRTLQFRPGRSGGSEGVLSVWPAGGADGVSGAGGSGTGGSGTGGLGAGGLGAGAGFGSAGAALPGPELLPEGSAVLRRFSAVDAGRRGQTLVAVAEGSPSWLADAIGQRLAARGYAPDPVLHSAGARGEARRFRRADAEVVFTVSPAGPGRSGVVLHASGAAP</sequence>
<dbReference type="EMBL" id="JACHGB010000009">
    <property type="protein sequence ID" value="MBB5273879.1"/>
    <property type="molecule type" value="Genomic_DNA"/>
</dbReference>
<evidence type="ECO:0000256" key="1">
    <source>
        <dbReference type="SAM" id="SignalP"/>
    </source>
</evidence>
<reference evidence="2 3" key="1">
    <citation type="submission" date="2020-08" db="EMBL/GenBank/DDBJ databases">
        <title>Genomic Encyclopedia of Type Strains, Phase IV (KMG-IV): sequencing the most valuable type-strain genomes for metagenomic binning, comparative biology and taxonomic classification.</title>
        <authorList>
            <person name="Goeker M."/>
        </authorList>
    </citation>
    <scope>NUCLEOTIDE SEQUENCE [LARGE SCALE GENOMIC DNA]</scope>
    <source>
        <strain evidence="2 3">DSM 29781</strain>
    </source>
</reference>
<keyword evidence="3" id="KW-1185">Reference proteome</keyword>
<dbReference type="AlphaFoldDB" id="A0A7W8HKQ0"/>
<name>A0A7W8HKQ0_9BURK</name>